<dbReference type="Proteomes" id="UP001190700">
    <property type="component" value="Unassembled WGS sequence"/>
</dbReference>
<protein>
    <submittedName>
        <fullName evidence="1">Uncharacterized protein</fullName>
    </submittedName>
</protein>
<dbReference type="AlphaFoldDB" id="A0AAE0KZ54"/>
<sequence length="233" mass="25368">MIVTKVEDLVEVEKLDDVNTAGEASDTDDDPLIGLFTSGVATCWTFILIHDCGVSLAHVHARVDFNVDVEIKNMLSRMVEFANPEGKEGLLQGVLLVSGMANFLYPNDTETTRHAAAEDCSLIDAFFKKLRGERSLCMSLSISGNVFCKHIYLEDTGSFSVSVYILPKDVERLSTIVKVAVEAQGAERGPSLVVVDHETIDLLCISCISSGRWESSDSAYESVSKPTQGDPSE</sequence>
<proteinExistence type="predicted"/>
<comment type="caution">
    <text evidence="1">The sequence shown here is derived from an EMBL/GenBank/DDBJ whole genome shotgun (WGS) entry which is preliminary data.</text>
</comment>
<gene>
    <name evidence="1" type="ORF">CYMTET_25341</name>
</gene>
<reference evidence="1 2" key="1">
    <citation type="journal article" date="2015" name="Genome Biol. Evol.">
        <title>Comparative Genomics of a Bacterivorous Green Alga Reveals Evolutionary Causalities and Consequences of Phago-Mixotrophic Mode of Nutrition.</title>
        <authorList>
            <person name="Burns J.A."/>
            <person name="Paasch A."/>
            <person name="Narechania A."/>
            <person name="Kim E."/>
        </authorList>
    </citation>
    <scope>NUCLEOTIDE SEQUENCE [LARGE SCALE GENOMIC DNA]</scope>
    <source>
        <strain evidence="1 2">PLY_AMNH</strain>
    </source>
</reference>
<name>A0AAE0KZ54_9CHLO</name>
<keyword evidence="2" id="KW-1185">Reference proteome</keyword>
<evidence type="ECO:0000313" key="2">
    <source>
        <dbReference type="Proteomes" id="UP001190700"/>
    </source>
</evidence>
<accession>A0AAE0KZ54</accession>
<organism evidence="1 2">
    <name type="scientific">Cymbomonas tetramitiformis</name>
    <dbReference type="NCBI Taxonomy" id="36881"/>
    <lineage>
        <taxon>Eukaryota</taxon>
        <taxon>Viridiplantae</taxon>
        <taxon>Chlorophyta</taxon>
        <taxon>Pyramimonadophyceae</taxon>
        <taxon>Pyramimonadales</taxon>
        <taxon>Pyramimonadaceae</taxon>
        <taxon>Cymbomonas</taxon>
    </lineage>
</organism>
<dbReference type="EMBL" id="LGRX02013494">
    <property type="protein sequence ID" value="KAK3266012.1"/>
    <property type="molecule type" value="Genomic_DNA"/>
</dbReference>
<evidence type="ECO:0000313" key="1">
    <source>
        <dbReference type="EMBL" id="KAK3266012.1"/>
    </source>
</evidence>